<keyword evidence="1" id="KW-0472">Membrane</keyword>
<keyword evidence="1" id="KW-0812">Transmembrane</keyword>
<keyword evidence="3" id="KW-1185">Reference proteome</keyword>
<organism evidence="2 3">
    <name type="scientific">Colletotrichum navitas</name>
    <dbReference type="NCBI Taxonomy" id="681940"/>
    <lineage>
        <taxon>Eukaryota</taxon>
        <taxon>Fungi</taxon>
        <taxon>Dikarya</taxon>
        <taxon>Ascomycota</taxon>
        <taxon>Pezizomycotina</taxon>
        <taxon>Sordariomycetes</taxon>
        <taxon>Hypocreomycetidae</taxon>
        <taxon>Glomerellales</taxon>
        <taxon>Glomerellaceae</taxon>
        <taxon>Colletotrichum</taxon>
        <taxon>Colletotrichum graminicola species complex</taxon>
    </lineage>
</organism>
<dbReference type="RefSeq" id="XP_060411385.1">
    <property type="nucleotide sequence ID" value="XM_060552336.1"/>
</dbReference>
<name>A0AAD8PTM8_9PEZI</name>
<proteinExistence type="predicted"/>
<sequence length="128" mass="14293">MGRCRLLGWKGAALSFLFNSFDAVFYGLWSFARNQTRTSAHPISSLMIEESGEEQASACFLDGVSSERAGRGAWRSIASLSRMALPRVPIIINTPHRWNACHFPQSSSVQLPCHLPQKEDKKKKNRAS</sequence>
<evidence type="ECO:0000313" key="2">
    <source>
        <dbReference type="EMBL" id="KAK1580331.1"/>
    </source>
</evidence>
<evidence type="ECO:0000313" key="3">
    <source>
        <dbReference type="Proteomes" id="UP001230504"/>
    </source>
</evidence>
<reference evidence="2" key="1">
    <citation type="submission" date="2021-06" db="EMBL/GenBank/DDBJ databases">
        <title>Comparative genomics, transcriptomics and evolutionary studies reveal genomic signatures of adaptation to plant cell wall in hemibiotrophic fungi.</title>
        <authorList>
            <consortium name="DOE Joint Genome Institute"/>
            <person name="Baroncelli R."/>
            <person name="Diaz J.F."/>
            <person name="Benocci T."/>
            <person name="Peng M."/>
            <person name="Battaglia E."/>
            <person name="Haridas S."/>
            <person name="Andreopoulos W."/>
            <person name="Labutti K."/>
            <person name="Pangilinan J."/>
            <person name="Floch G.L."/>
            <person name="Makela M.R."/>
            <person name="Henrissat B."/>
            <person name="Grigoriev I.V."/>
            <person name="Crouch J.A."/>
            <person name="De Vries R.P."/>
            <person name="Sukno S.A."/>
            <person name="Thon M.R."/>
        </authorList>
    </citation>
    <scope>NUCLEOTIDE SEQUENCE</scope>
    <source>
        <strain evidence="2">CBS 125086</strain>
    </source>
</reference>
<protein>
    <submittedName>
        <fullName evidence="2">Uncharacterized protein</fullName>
    </submittedName>
</protein>
<keyword evidence="1" id="KW-1133">Transmembrane helix</keyword>
<dbReference type="Proteomes" id="UP001230504">
    <property type="component" value="Unassembled WGS sequence"/>
</dbReference>
<comment type="caution">
    <text evidence="2">The sequence shown here is derived from an EMBL/GenBank/DDBJ whole genome shotgun (WGS) entry which is preliminary data.</text>
</comment>
<feature type="transmembrane region" description="Helical" evidence="1">
    <location>
        <begin position="12"/>
        <end position="32"/>
    </location>
</feature>
<gene>
    <name evidence="2" type="ORF">LY79DRAFT_310501</name>
</gene>
<accession>A0AAD8PTM8</accession>
<evidence type="ECO:0000256" key="1">
    <source>
        <dbReference type="SAM" id="Phobius"/>
    </source>
</evidence>
<dbReference type="EMBL" id="JAHLJV010000056">
    <property type="protein sequence ID" value="KAK1580331.1"/>
    <property type="molecule type" value="Genomic_DNA"/>
</dbReference>
<dbReference type="AlphaFoldDB" id="A0AAD8PTM8"/>
<dbReference type="GeneID" id="85436576"/>